<feature type="region of interest" description="Disordered" evidence="1">
    <location>
        <begin position="180"/>
        <end position="303"/>
    </location>
</feature>
<organism evidence="2">
    <name type="scientific">Blastobotrys adeninivorans</name>
    <name type="common">Yeast</name>
    <name type="synonym">Arxula adeninivorans</name>
    <dbReference type="NCBI Taxonomy" id="409370"/>
    <lineage>
        <taxon>Eukaryota</taxon>
        <taxon>Fungi</taxon>
        <taxon>Dikarya</taxon>
        <taxon>Ascomycota</taxon>
        <taxon>Saccharomycotina</taxon>
        <taxon>Dipodascomycetes</taxon>
        <taxon>Dipodascales</taxon>
        <taxon>Trichomonascaceae</taxon>
        <taxon>Blastobotrys</taxon>
    </lineage>
</organism>
<sequence length="425" mass="46507">MKNDGEICETFACGSWGSRFDQITRPGIISPREGFQRRGVSLNNIGTDGMSSLEGIAGGREVPVQDGREQQNGPRQGEERREQGADRDEVDERDRGEVQEGTRQVRQEALSPFSVYQSPVKKTPPVSPAFSTPIATGGSLYIPKRRRLDLQTSSPLMKVPMSSPNDRHATPQKANRSFTTPIRVGNTSVGLVSNGKRTPSLQDRPIPVLSPPSAQSLDSQVSRLSDIPSTPMSASSSSESSAGSIPRRTRRVVTMPILSTDPEKSSPDTTNTSSTSATSTTSGVSASGVSSPKSRMSGLGENGLRNQVGKWVGLIRLLNDQWEVPPIENGPPPVECIETIRQQAQKAVEQLAGQVRKADSQDIEMRELVERFNCGSDQLDSLSFYTVDQVYPEYNRQELEPAEDTEVVQLLDELTVDWRLLFHEA</sequence>
<dbReference type="AlphaFoldDB" id="A0A060T189"/>
<protein>
    <submittedName>
        <fullName evidence="2">ARAD1C18040p</fullName>
    </submittedName>
</protein>
<feature type="region of interest" description="Disordered" evidence="1">
    <location>
        <begin position="49"/>
        <end position="131"/>
    </location>
</feature>
<feature type="compositionally biased region" description="Low complexity" evidence="1">
    <location>
        <begin position="225"/>
        <end position="244"/>
    </location>
</feature>
<proteinExistence type="predicted"/>
<gene>
    <name evidence="2" type="ORF">GNLVRS02_ARAD1C18040g</name>
</gene>
<evidence type="ECO:0000256" key="1">
    <source>
        <dbReference type="SAM" id="MobiDB-lite"/>
    </source>
</evidence>
<reference evidence="2" key="1">
    <citation type="submission" date="2014-02" db="EMBL/GenBank/DDBJ databases">
        <authorList>
            <person name="Genoscope - CEA"/>
        </authorList>
    </citation>
    <scope>NUCLEOTIDE SEQUENCE</scope>
    <source>
        <strain evidence="2">LS3</strain>
    </source>
</reference>
<name>A0A060T189_BLAAD</name>
<dbReference type="EMBL" id="HG937693">
    <property type="protein sequence ID" value="CDP34678.1"/>
    <property type="molecule type" value="Genomic_DNA"/>
</dbReference>
<evidence type="ECO:0000313" key="2">
    <source>
        <dbReference type="EMBL" id="CDP34678.1"/>
    </source>
</evidence>
<reference evidence="2" key="2">
    <citation type="submission" date="2014-06" db="EMBL/GenBank/DDBJ databases">
        <title>The complete genome of Blastobotrys (Arxula) adeninivorans LS3 - a yeast of biotechnological interest.</title>
        <authorList>
            <person name="Kunze G."/>
            <person name="Gaillardin C."/>
            <person name="Czernicka M."/>
            <person name="Durrens P."/>
            <person name="Martin T."/>
            <person name="Boer E."/>
            <person name="Gabaldon T."/>
            <person name="Cruz J."/>
            <person name="Talla E."/>
            <person name="Marck C."/>
            <person name="Goffeau A."/>
            <person name="Barbe V."/>
            <person name="Baret P."/>
            <person name="Baronian K."/>
            <person name="Beier S."/>
            <person name="Bleykasten C."/>
            <person name="Bode R."/>
            <person name="Casaregola S."/>
            <person name="Despons L."/>
            <person name="Fairhead C."/>
            <person name="Giersberg M."/>
            <person name="Gierski P."/>
            <person name="Hahnel U."/>
            <person name="Hartmann A."/>
            <person name="Jankowska D."/>
            <person name="Jubin C."/>
            <person name="Jung P."/>
            <person name="Lafontaine I."/>
            <person name="Leh-Louis V."/>
            <person name="Lemaire M."/>
            <person name="Marcet-Houben M."/>
            <person name="Mascher M."/>
            <person name="Morel G."/>
            <person name="Richard G.-F."/>
            <person name="Riechen J."/>
            <person name="Sacerdot C."/>
            <person name="Sarkar A."/>
            <person name="Savel G."/>
            <person name="Schacherer J."/>
            <person name="Sherman D."/>
            <person name="Straub M.-L."/>
            <person name="Stein N."/>
            <person name="Thierry A."/>
            <person name="Trautwein-Schult A."/>
            <person name="Westhof E."/>
            <person name="Worch S."/>
            <person name="Dujon B."/>
            <person name="Souciet J.-L."/>
            <person name="Wincker P."/>
            <person name="Scholz U."/>
            <person name="Neuveglise N."/>
        </authorList>
    </citation>
    <scope>NUCLEOTIDE SEQUENCE</scope>
    <source>
        <strain evidence="2">LS3</strain>
    </source>
</reference>
<feature type="compositionally biased region" description="Low complexity" evidence="1">
    <location>
        <begin position="267"/>
        <end position="294"/>
    </location>
</feature>
<accession>A0A060T189</accession>
<feature type="compositionally biased region" description="Basic and acidic residues" evidence="1">
    <location>
        <begin position="76"/>
        <end position="106"/>
    </location>
</feature>
<feature type="compositionally biased region" description="Polar residues" evidence="1">
    <location>
        <begin position="180"/>
        <end position="201"/>
    </location>
</feature>
<feature type="compositionally biased region" description="Polar residues" evidence="1">
    <location>
        <begin position="212"/>
        <end position="223"/>
    </location>
</feature>